<name>A0A4R0RFF7_9APHY</name>
<feature type="region of interest" description="Disordered" evidence="1">
    <location>
        <begin position="1"/>
        <end position="111"/>
    </location>
</feature>
<feature type="compositionally biased region" description="Basic and acidic residues" evidence="1">
    <location>
        <begin position="1"/>
        <end position="14"/>
    </location>
</feature>
<keyword evidence="3" id="KW-1185">Reference proteome</keyword>
<evidence type="ECO:0000256" key="1">
    <source>
        <dbReference type="SAM" id="MobiDB-lite"/>
    </source>
</evidence>
<protein>
    <submittedName>
        <fullName evidence="2">Uncharacterized protein</fullName>
    </submittedName>
</protein>
<reference evidence="2 3" key="1">
    <citation type="submission" date="2018-11" db="EMBL/GenBank/DDBJ databases">
        <title>Genome assembly of Steccherinum ochraceum LE-BIN_3174, the white-rot fungus of the Steccherinaceae family (The Residual Polyporoid clade, Polyporales, Basidiomycota).</title>
        <authorList>
            <person name="Fedorova T.V."/>
            <person name="Glazunova O.A."/>
            <person name="Landesman E.O."/>
            <person name="Moiseenko K.V."/>
            <person name="Psurtseva N.V."/>
            <person name="Savinova O.S."/>
            <person name="Shakhova N.V."/>
            <person name="Tyazhelova T.V."/>
            <person name="Vasina D.V."/>
        </authorList>
    </citation>
    <scope>NUCLEOTIDE SEQUENCE [LARGE SCALE GENOMIC DNA]</scope>
    <source>
        <strain evidence="2 3">LE-BIN_3174</strain>
    </source>
</reference>
<feature type="compositionally biased region" description="Basic and acidic residues" evidence="1">
    <location>
        <begin position="81"/>
        <end position="99"/>
    </location>
</feature>
<proteinExistence type="predicted"/>
<dbReference type="AlphaFoldDB" id="A0A4R0RFF7"/>
<dbReference type="Pfam" id="PF18759">
    <property type="entry name" value="Plavaka"/>
    <property type="match status" value="1"/>
</dbReference>
<dbReference type="InterPro" id="IPR041078">
    <property type="entry name" value="Plavaka"/>
</dbReference>
<evidence type="ECO:0000313" key="3">
    <source>
        <dbReference type="Proteomes" id="UP000292702"/>
    </source>
</evidence>
<dbReference type="STRING" id="92696.A0A4R0RFF7"/>
<gene>
    <name evidence="2" type="ORF">EIP91_001986</name>
</gene>
<feature type="compositionally biased region" description="Acidic residues" evidence="1">
    <location>
        <begin position="69"/>
        <end position="80"/>
    </location>
</feature>
<dbReference type="Proteomes" id="UP000292702">
    <property type="component" value="Unassembled WGS sequence"/>
</dbReference>
<dbReference type="EMBL" id="RWJN01000156">
    <property type="protein sequence ID" value="TCD65956.1"/>
    <property type="molecule type" value="Genomic_DNA"/>
</dbReference>
<organism evidence="2 3">
    <name type="scientific">Steccherinum ochraceum</name>
    <dbReference type="NCBI Taxonomy" id="92696"/>
    <lineage>
        <taxon>Eukaryota</taxon>
        <taxon>Fungi</taxon>
        <taxon>Dikarya</taxon>
        <taxon>Basidiomycota</taxon>
        <taxon>Agaricomycotina</taxon>
        <taxon>Agaricomycetes</taxon>
        <taxon>Polyporales</taxon>
        <taxon>Steccherinaceae</taxon>
        <taxon>Steccherinum</taxon>
    </lineage>
</organism>
<evidence type="ECO:0000313" key="2">
    <source>
        <dbReference type="EMBL" id="TCD65956.1"/>
    </source>
</evidence>
<comment type="caution">
    <text evidence="2">The sequence shown here is derived from an EMBL/GenBank/DDBJ whole genome shotgun (WGS) entry which is preliminary data.</text>
</comment>
<sequence>MPGVHDGHPEHLIFDDDDDFMAGGRDEDGDAPPLELGGAFFDEDLGVEGGVNGPEDENGAGAEGAAPDEKEEEDEVEVDQVDFRQHRLLEPEPDPRLQHDGPAPCNSDDKDADDVFVVPFPSQRAGETKENVTLTFGAYATDGGPVHGEGNIYAPFASRWDLVIGKWAKLRGFTTTALNELLSEDGLSKDLLWSYKTSRKLNRLVNQLSANRARFRCKQIMVADEVFDAYRDVLKSVKALMSEPTFAADMIYAPERHYVG</sequence>
<accession>A0A4R0RFF7</accession>
<dbReference type="OrthoDB" id="2803802at2759"/>